<dbReference type="GO" id="GO:0008993">
    <property type="term" value="F:rhamnulokinase activity"/>
    <property type="evidence" value="ECO:0007669"/>
    <property type="project" value="InterPro"/>
</dbReference>
<evidence type="ECO:0000256" key="6">
    <source>
        <dbReference type="ARBA" id="ARBA00023157"/>
    </source>
</evidence>
<protein>
    <submittedName>
        <fullName evidence="10">Carbohydrate kinase</fullName>
    </submittedName>
</protein>
<evidence type="ECO:0000313" key="10">
    <source>
        <dbReference type="EMBL" id="GGB29831.1"/>
    </source>
</evidence>
<dbReference type="GO" id="GO:0004370">
    <property type="term" value="F:glycerol kinase activity"/>
    <property type="evidence" value="ECO:0007669"/>
    <property type="project" value="TreeGrafter"/>
</dbReference>
<reference evidence="10" key="2">
    <citation type="submission" date="2020-09" db="EMBL/GenBank/DDBJ databases">
        <authorList>
            <person name="Sun Q."/>
            <person name="Zhou Y."/>
        </authorList>
    </citation>
    <scope>NUCLEOTIDE SEQUENCE</scope>
    <source>
        <strain evidence="10">CGMCC 1.15085</strain>
    </source>
</reference>
<dbReference type="InterPro" id="IPR018484">
    <property type="entry name" value="FGGY_N"/>
</dbReference>
<comment type="similarity">
    <text evidence="1">Belongs to the FGGY kinase family.</text>
</comment>
<dbReference type="Pfam" id="PF02782">
    <property type="entry name" value="FGGY_C"/>
    <property type="match status" value="1"/>
</dbReference>
<evidence type="ECO:0000256" key="2">
    <source>
        <dbReference type="ARBA" id="ARBA00022679"/>
    </source>
</evidence>
<dbReference type="Pfam" id="PF00370">
    <property type="entry name" value="FGGY_N"/>
    <property type="match status" value="1"/>
</dbReference>
<evidence type="ECO:0000259" key="9">
    <source>
        <dbReference type="Pfam" id="PF02782"/>
    </source>
</evidence>
<sequence>MGAARRSYAAVDLGASSGRIIVGEFDGGAPARLREVCRFDNTPIRVDGVLQWDIVALWSAVQDGLRSYDGELASIGVDSWAVDYALLDGHGQLLGNPVHYRDDRTVGVPEEVDSLVARERLFGVTGIQRMPINTIYQLYAARHSSALASARHALLIPDLIVHRLTGSLGSELTNASTTGLLDQRRNDWATAVFTTLGLPTDLFPPIVQPGSAAGPVTAEGTGQEGVPVVRVGSHDTASAVVGVPAQTPDFAFISCGTWSLVGVELPEPVRTEEARKANFSNELGVDGTVRFLRNVMGLWLLQECLRQWQEDGHPQDLPTLLEGAAQLPAGPVVDVDSEAFLRPGDMPHLIREECQRAGQPVPEQPVQLVRCLLDSLAESYHRTVRQAATLSGKRIDVVHLVGGGAQNSLLCQLTADRCELPVIAGPVEATALGNVLVQARADGAIRGGLAELRQHVDTGLLRRYDPRDRR</sequence>
<keyword evidence="5" id="KW-0067">ATP-binding</keyword>
<dbReference type="GO" id="GO:0019301">
    <property type="term" value="P:rhamnose catabolic process"/>
    <property type="evidence" value="ECO:0007669"/>
    <property type="project" value="InterPro"/>
</dbReference>
<evidence type="ECO:0000256" key="7">
    <source>
        <dbReference type="ARBA" id="ARBA00023308"/>
    </source>
</evidence>
<dbReference type="GO" id="GO:0006071">
    <property type="term" value="P:glycerol metabolic process"/>
    <property type="evidence" value="ECO:0007669"/>
    <property type="project" value="TreeGrafter"/>
</dbReference>
<keyword evidence="6" id="KW-1015">Disulfide bond</keyword>
<dbReference type="GO" id="GO:0005829">
    <property type="term" value="C:cytosol"/>
    <property type="evidence" value="ECO:0007669"/>
    <property type="project" value="TreeGrafter"/>
</dbReference>
<dbReference type="Proteomes" id="UP000636793">
    <property type="component" value="Unassembled WGS sequence"/>
</dbReference>
<keyword evidence="3" id="KW-0547">Nucleotide-binding</keyword>
<dbReference type="EMBL" id="BMHI01000003">
    <property type="protein sequence ID" value="GGB29831.1"/>
    <property type="molecule type" value="Genomic_DNA"/>
</dbReference>
<keyword evidence="11" id="KW-1185">Reference proteome</keyword>
<evidence type="ECO:0000256" key="3">
    <source>
        <dbReference type="ARBA" id="ARBA00022741"/>
    </source>
</evidence>
<dbReference type="CDD" id="cd07771">
    <property type="entry name" value="ASKHA_NBD_FGGY_RhaB-like"/>
    <property type="match status" value="1"/>
</dbReference>
<feature type="domain" description="Carbohydrate kinase FGGY N-terminal" evidence="8">
    <location>
        <begin position="8"/>
        <end position="242"/>
    </location>
</feature>
<keyword evidence="2" id="KW-0808">Transferase</keyword>
<dbReference type="Gene3D" id="3.30.420.40">
    <property type="match status" value="2"/>
</dbReference>
<evidence type="ECO:0000256" key="1">
    <source>
        <dbReference type="ARBA" id="ARBA00009156"/>
    </source>
</evidence>
<dbReference type="InterPro" id="IPR018485">
    <property type="entry name" value="FGGY_C"/>
</dbReference>
<dbReference type="InterPro" id="IPR013449">
    <property type="entry name" value="Rhamnulokinase"/>
</dbReference>
<organism evidence="10 11">
    <name type="scientific">Flexivirga endophytica</name>
    <dbReference type="NCBI Taxonomy" id="1849103"/>
    <lineage>
        <taxon>Bacteria</taxon>
        <taxon>Bacillati</taxon>
        <taxon>Actinomycetota</taxon>
        <taxon>Actinomycetes</taxon>
        <taxon>Micrococcales</taxon>
        <taxon>Dermacoccaceae</taxon>
        <taxon>Flexivirga</taxon>
    </lineage>
</organism>
<keyword evidence="7" id="KW-0684">Rhamnose metabolism</keyword>
<dbReference type="GO" id="GO:0005524">
    <property type="term" value="F:ATP binding"/>
    <property type="evidence" value="ECO:0007669"/>
    <property type="project" value="UniProtKB-KW"/>
</dbReference>
<accession>A0A916T4Y6</accession>
<name>A0A916T4Y6_9MICO</name>
<gene>
    <name evidence="10" type="ORF">GCM10011492_20250</name>
</gene>
<reference evidence="10" key="1">
    <citation type="journal article" date="2014" name="Int. J. Syst. Evol. Microbiol.">
        <title>Complete genome sequence of Corynebacterium casei LMG S-19264T (=DSM 44701T), isolated from a smear-ripened cheese.</title>
        <authorList>
            <consortium name="US DOE Joint Genome Institute (JGI-PGF)"/>
            <person name="Walter F."/>
            <person name="Albersmeier A."/>
            <person name="Kalinowski J."/>
            <person name="Ruckert C."/>
        </authorList>
    </citation>
    <scope>NUCLEOTIDE SEQUENCE</scope>
    <source>
        <strain evidence="10">CGMCC 1.15085</strain>
    </source>
</reference>
<evidence type="ECO:0000259" key="8">
    <source>
        <dbReference type="Pfam" id="PF00370"/>
    </source>
</evidence>
<keyword evidence="4 10" id="KW-0418">Kinase</keyword>
<dbReference type="PANTHER" id="PTHR10196">
    <property type="entry name" value="SUGAR KINASE"/>
    <property type="match status" value="1"/>
</dbReference>
<evidence type="ECO:0000313" key="11">
    <source>
        <dbReference type="Proteomes" id="UP000636793"/>
    </source>
</evidence>
<comment type="caution">
    <text evidence="10">The sequence shown here is derived from an EMBL/GenBank/DDBJ whole genome shotgun (WGS) entry which is preliminary data.</text>
</comment>
<evidence type="ECO:0000256" key="5">
    <source>
        <dbReference type="ARBA" id="ARBA00022840"/>
    </source>
</evidence>
<dbReference type="SUPFAM" id="SSF53067">
    <property type="entry name" value="Actin-like ATPase domain"/>
    <property type="match status" value="2"/>
</dbReference>
<dbReference type="AlphaFoldDB" id="A0A916T4Y6"/>
<dbReference type="PANTHER" id="PTHR10196:SF93">
    <property type="entry name" value="L-RHAMNULOKINASE"/>
    <property type="match status" value="1"/>
</dbReference>
<evidence type="ECO:0000256" key="4">
    <source>
        <dbReference type="ARBA" id="ARBA00022777"/>
    </source>
</evidence>
<proteinExistence type="inferred from homology"/>
<dbReference type="InterPro" id="IPR043129">
    <property type="entry name" value="ATPase_NBD"/>
</dbReference>
<feature type="domain" description="Carbohydrate kinase FGGY C-terminal" evidence="9">
    <location>
        <begin position="252"/>
        <end position="441"/>
    </location>
</feature>
<dbReference type="RefSeq" id="WP_188836888.1">
    <property type="nucleotide sequence ID" value="NZ_BMHI01000003.1"/>
</dbReference>